<name>T0QBU8_SAPDV</name>
<dbReference type="eggNOG" id="ENOG502SNHY">
    <property type="taxonomic scope" value="Eukaryota"/>
</dbReference>
<evidence type="ECO:0000313" key="4">
    <source>
        <dbReference type="Proteomes" id="UP000030762"/>
    </source>
</evidence>
<dbReference type="RefSeq" id="XP_008611124.1">
    <property type="nucleotide sequence ID" value="XM_008612902.1"/>
</dbReference>
<dbReference type="Gene3D" id="3.10.450.50">
    <property type="match status" value="1"/>
</dbReference>
<dbReference type="SUPFAM" id="SSF54427">
    <property type="entry name" value="NTF2-like"/>
    <property type="match status" value="1"/>
</dbReference>
<protein>
    <recommendedName>
        <fullName evidence="2">PH domain-containing protein</fullName>
    </recommendedName>
</protein>
<dbReference type="PANTHER" id="PTHR43102">
    <property type="entry name" value="SLR1143 PROTEIN"/>
    <property type="match status" value="1"/>
</dbReference>
<accession>T0QBU8</accession>
<feature type="region of interest" description="Disordered" evidence="1">
    <location>
        <begin position="358"/>
        <end position="422"/>
    </location>
</feature>
<gene>
    <name evidence="3" type="ORF">SDRG_07086</name>
</gene>
<evidence type="ECO:0000256" key="1">
    <source>
        <dbReference type="SAM" id="MobiDB-lite"/>
    </source>
</evidence>
<dbReference type="OMA" id="KGHESMQ"/>
<dbReference type="SUPFAM" id="SSF50729">
    <property type="entry name" value="PH domain-like"/>
    <property type="match status" value="1"/>
</dbReference>
<dbReference type="SUPFAM" id="SSF55781">
    <property type="entry name" value="GAF domain-like"/>
    <property type="match status" value="1"/>
</dbReference>
<evidence type="ECO:0000259" key="2">
    <source>
        <dbReference type="PROSITE" id="PS50003"/>
    </source>
</evidence>
<organism evidence="3 4">
    <name type="scientific">Saprolegnia diclina (strain VS20)</name>
    <dbReference type="NCBI Taxonomy" id="1156394"/>
    <lineage>
        <taxon>Eukaryota</taxon>
        <taxon>Sar</taxon>
        <taxon>Stramenopiles</taxon>
        <taxon>Oomycota</taxon>
        <taxon>Saprolegniomycetes</taxon>
        <taxon>Saprolegniales</taxon>
        <taxon>Saprolegniaceae</taxon>
        <taxon>Saprolegnia</taxon>
    </lineage>
</organism>
<keyword evidence="4" id="KW-1185">Reference proteome</keyword>
<proteinExistence type="predicted"/>
<evidence type="ECO:0000313" key="3">
    <source>
        <dbReference type="EMBL" id="EQC35374.1"/>
    </source>
</evidence>
<dbReference type="InterPro" id="IPR001849">
    <property type="entry name" value="PH_domain"/>
</dbReference>
<feature type="region of interest" description="Disordered" evidence="1">
    <location>
        <begin position="624"/>
        <end position="656"/>
    </location>
</feature>
<dbReference type="InterPro" id="IPR032710">
    <property type="entry name" value="NTF2-like_dom_sf"/>
</dbReference>
<dbReference type="InterPro" id="IPR029016">
    <property type="entry name" value="GAF-like_dom_sf"/>
</dbReference>
<dbReference type="Proteomes" id="UP000030762">
    <property type="component" value="Unassembled WGS sequence"/>
</dbReference>
<dbReference type="OrthoDB" id="303614at2759"/>
<dbReference type="PROSITE" id="PS50003">
    <property type="entry name" value="PH_DOMAIN"/>
    <property type="match status" value="1"/>
</dbReference>
<dbReference type="InterPro" id="IPR011993">
    <property type="entry name" value="PH-like_dom_sf"/>
</dbReference>
<dbReference type="VEuPathDB" id="FungiDB:SDRG_07086"/>
<dbReference type="Gene3D" id="2.30.29.30">
    <property type="entry name" value="Pleckstrin-homology domain (PH domain)/Phosphotyrosine-binding domain (PTB)"/>
    <property type="match status" value="1"/>
</dbReference>
<dbReference type="CDD" id="cd00821">
    <property type="entry name" value="PH"/>
    <property type="match status" value="1"/>
</dbReference>
<dbReference type="InParanoid" id="T0QBU8"/>
<sequence>MAASEACATIGSLPSYNEAPAASVDTPAVAVTTRWEGYLQKRSDWLKQWEAYYFVLHGCALYCYLSADEAKRQPENSKIKHGAFSFTSHVILQHVVSIHGHGAFDFIFETSSGKPVFLRAKTQAMKTLWMAMAAQGIHDTRIDSRGRVGLVDTTIRPATLDDAYAALAYVQSSLSALEDEAREKVLELKVAPRQIVRPPTLIALAVAAPSIDRPVMRLVSMCHRSLALRTNYRVVVPFQGAYSGHHGLLEFLTKLTKAAKLLTFAVHSLEVVESSSKQIVVVAKGHESMQVRATGKVLRQDFVHKLYMLPNDGRILRWEVHGDTDASALAFKGLGSSGQHPIQRDSLSTIKLDHLPSFETRPSWQPPHDALSPDDVAHMPTPQARPSTTRRSPPPRRRSPPPAPVRLCSPTAGNMPPSPHHVPPSLHYVPPSPLRGSEAGPTITSNSPLEVPLNFKRGHAWPDPPSLLHDHDRRAAIATELDLCRRRDDLDLYATLACKSLRCAMGTVCIFGAHAGYFVAKHGVERDMLPWDVLLEAHVSRDRPLIVLDARSDVRFAANPIVADRSVQFFVGVPLVSSEHVQLGVLSVLDHAPRNGLRDADVTALIQIAQTIMNRVEDASATSDLRQSAPAYSVRPKKQPVRRSYQQQKAIDLDID</sequence>
<dbReference type="PANTHER" id="PTHR43102:SF2">
    <property type="entry name" value="GAF DOMAIN-CONTAINING PROTEIN"/>
    <property type="match status" value="1"/>
</dbReference>
<feature type="domain" description="PH" evidence="2">
    <location>
        <begin position="32"/>
        <end position="138"/>
    </location>
</feature>
<dbReference type="Gene3D" id="3.30.450.40">
    <property type="match status" value="1"/>
</dbReference>
<dbReference type="AlphaFoldDB" id="T0QBU8"/>
<dbReference type="GeneID" id="19947813"/>
<reference evidence="3 4" key="1">
    <citation type="submission" date="2012-04" db="EMBL/GenBank/DDBJ databases">
        <title>The Genome Sequence of Saprolegnia declina VS20.</title>
        <authorList>
            <consortium name="The Broad Institute Genome Sequencing Platform"/>
            <person name="Russ C."/>
            <person name="Nusbaum C."/>
            <person name="Tyler B."/>
            <person name="van West P."/>
            <person name="Dieguez-Uribeondo J."/>
            <person name="de Bruijn I."/>
            <person name="Tripathy S."/>
            <person name="Jiang R."/>
            <person name="Young S.K."/>
            <person name="Zeng Q."/>
            <person name="Gargeya S."/>
            <person name="Fitzgerald M."/>
            <person name="Haas B."/>
            <person name="Abouelleil A."/>
            <person name="Alvarado L."/>
            <person name="Arachchi H.M."/>
            <person name="Berlin A."/>
            <person name="Chapman S.B."/>
            <person name="Goldberg J."/>
            <person name="Griggs A."/>
            <person name="Gujja S."/>
            <person name="Hansen M."/>
            <person name="Howarth C."/>
            <person name="Imamovic A."/>
            <person name="Larimer J."/>
            <person name="McCowen C."/>
            <person name="Montmayeur A."/>
            <person name="Murphy C."/>
            <person name="Neiman D."/>
            <person name="Pearson M."/>
            <person name="Priest M."/>
            <person name="Roberts A."/>
            <person name="Saif S."/>
            <person name="Shea T."/>
            <person name="Sisk P."/>
            <person name="Sykes S."/>
            <person name="Wortman J."/>
            <person name="Nusbaum C."/>
            <person name="Birren B."/>
        </authorList>
    </citation>
    <scope>NUCLEOTIDE SEQUENCE [LARGE SCALE GENOMIC DNA]</scope>
    <source>
        <strain evidence="3 4">VS20</strain>
    </source>
</reference>
<feature type="compositionally biased region" description="Low complexity" evidence="1">
    <location>
        <begin position="380"/>
        <end position="391"/>
    </location>
</feature>
<dbReference type="EMBL" id="JH767151">
    <property type="protein sequence ID" value="EQC35374.1"/>
    <property type="molecule type" value="Genomic_DNA"/>
</dbReference>
<dbReference type="Pfam" id="PF00169">
    <property type="entry name" value="PH"/>
    <property type="match status" value="1"/>
</dbReference>